<evidence type="ECO:0000313" key="1">
    <source>
        <dbReference type="EMBL" id="GHO98738.1"/>
    </source>
</evidence>
<keyword evidence="2" id="KW-1185">Reference proteome</keyword>
<evidence type="ECO:0000313" key="2">
    <source>
        <dbReference type="Proteomes" id="UP000597444"/>
    </source>
</evidence>
<name>A0A8J3N7L4_9CHLR</name>
<comment type="caution">
    <text evidence="1">The sequence shown here is derived from an EMBL/GenBank/DDBJ whole genome shotgun (WGS) entry which is preliminary data.</text>
</comment>
<organism evidence="1 2">
    <name type="scientific">Reticulibacter mediterranei</name>
    <dbReference type="NCBI Taxonomy" id="2778369"/>
    <lineage>
        <taxon>Bacteria</taxon>
        <taxon>Bacillati</taxon>
        <taxon>Chloroflexota</taxon>
        <taxon>Ktedonobacteria</taxon>
        <taxon>Ktedonobacterales</taxon>
        <taxon>Reticulibacteraceae</taxon>
        <taxon>Reticulibacter</taxon>
    </lineage>
</organism>
<dbReference type="AlphaFoldDB" id="A0A8J3N7L4"/>
<accession>A0A8J3N7L4</accession>
<gene>
    <name evidence="1" type="ORF">KSF_087860</name>
</gene>
<dbReference type="Proteomes" id="UP000597444">
    <property type="component" value="Unassembled WGS sequence"/>
</dbReference>
<dbReference type="EMBL" id="BNJK01000002">
    <property type="protein sequence ID" value="GHO98738.1"/>
    <property type="molecule type" value="Genomic_DNA"/>
</dbReference>
<sequence>MQTMANQEHIINSGLGSIPSSKRWQSGGMLVVTILRSCIGNWLMRPEIAHDVIQTAQELAELLGISLAQVNEP</sequence>
<reference evidence="1" key="1">
    <citation type="submission" date="2020-10" db="EMBL/GenBank/DDBJ databases">
        <title>Taxonomic study of unclassified bacteria belonging to the class Ktedonobacteria.</title>
        <authorList>
            <person name="Yabe S."/>
            <person name="Wang C.M."/>
            <person name="Zheng Y."/>
            <person name="Sakai Y."/>
            <person name="Cavaletti L."/>
            <person name="Monciardini P."/>
            <person name="Donadio S."/>
        </authorList>
    </citation>
    <scope>NUCLEOTIDE SEQUENCE</scope>
    <source>
        <strain evidence="1">ID150040</strain>
    </source>
</reference>
<proteinExistence type="predicted"/>
<protein>
    <submittedName>
        <fullName evidence="1">Uncharacterized protein</fullName>
    </submittedName>
</protein>